<keyword evidence="2" id="KW-1185">Reference proteome</keyword>
<protein>
    <submittedName>
        <fullName evidence="1">Uncharacterized protein</fullName>
    </submittedName>
</protein>
<gene>
    <name evidence="1" type="ORF">VNI00_013243</name>
</gene>
<sequence length="160" mass="17587">MSSGFPKPMLCSLTEWSINHIRDVFEAPSDEEALRAIEQTFSLSVTATLNGSPLPREGIIKLVLSMRQGGRMGGGSGLRVNWKHTVEVPADPVTNRDGSFGGVYVITGLRKILPDFNRPVTFSRHKSVNVKIESQSPDTHLDSRRIVSLVFVASDVQDKP</sequence>
<comment type="caution">
    <text evidence="1">The sequence shown here is derived from an EMBL/GenBank/DDBJ whole genome shotgun (WGS) entry which is preliminary data.</text>
</comment>
<dbReference type="EMBL" id="JAYKXP010000066">
    <property type="protein sequence ID" value="KAK7032284.1"/>
    <property type="molecule type" value="Genomic_DNA"/>
</dbReference>
<dbReference type="Proteomes" id="UP001383192">
    <property type="component" value="Unassembled WGS sequence"/>
</dbReference>
<evidence type="ECO:0000313" key="1">
    <source>
        <dbReference type="EMBL" id="KAK7032284.1"/>
    </source>
</evidence>
<evidence type="ECO:0000313" key="2">
    <source>
        <dbReference type="Proteomes" id="UP001383192"/>
    </source>
</evidence>
<reference evidence="1 2" key="1">
    <citation type="submission" date="2024-01" db="EMBL/GenBank/DDBJ databases">
        <title>A draft genome for a cacao thread blight-causing isolate of Paramarasmius palmivorus.</title>
        <authorList>
            <person name="Baruah I.K."/>
            <person name="Bukari Y."/>
            <person name="Amoako-Attah I."/>
            <person name="Meinhardt L.W."/>
            <person name="Bailey B.A."/>
            <person name="Cohen S.P."/>
        </authorList>
    </citation>
    <scope>NUCLEOTIDE SEQUENCE [LARGE SCALE GENOMIC DNA]</scope>
    <source>
        <strain evidence="1 2">GH-12</strain>
    </source>
</reference>
<accession>A0AAW0C1K8</accession>
<organism evidence="1 2">
    <name type="scientific">Paramarasmius palmivorus</name>
    <dbReference type="NCBI Taxonomy" id="297713"/>
    <lineage>
        <taxon>Eukaryota</taxon>
        <taxon>Fungi</taxon>
        <taxon>Dikarya</taxon>
        <taxon>Basidiomycota</taxon>
        <taxon>Agaricomycotina</taxon>
        <taxon>Agaricomycetes</taxon>
        <taxon>Agaricomycetidae</taxon>
        <taxon>Agaricales</taxon>
        <taxon>Marasmiineae</taxon>
        <taxon>Marasmiaceae</taxon>
        <taxon>Paramarasmius</taxon>
    </lineage>
</organism>
<dbReference type="AlphaFoldDB" id="A0AAW0C1K8"/>
<name>A0AAW0C1K8_9AGAR</name>
<proteinExistence type="predicted"/>